<evidence type="ECO:0000313" key="3">
    <source>
        <dbReference type="EMBL" id="RDI43325.1"/>
    </source>
</evidence>
<keyword evidence="2" id="KW-0472">Membrane</keyword>
<feature type="transmembrane region" description="Helical" evidence="2">
    <location>
        <begin position="134"/>
        <end position="156"/>
    </location>
</feature>
<dbReference type="OrthoDB" id="7188487at2"/>
<gene>
    <name evidence="3" type="ORF">DFR68_12288</name>
</gene>
<dbReference type="RefSeq" id="WP_147289159.1">
    <property type="nucleotide sequence ID" value="NZ_QQAZ01000022.1"/>
</dbReference>
<feature type="transmembrane region" description="Helical" evidence="2">
    <location>
        <begin position="229"/>
        <end position="259"/>
    </location>
</feature>
<reference evidence="3 4" key="1">
    <citation type="submission" date="2018-07" db="EMBL/GenBank/DDBJ databases">
        <title>Genomic Encyclopedia of Type Strains, Phase IV (KMG-IV): sequencing the most valuable type-strain genomes for metagenomic binning, comparative biology and taxonomic classification.</title>
        <authorList>
            <person name="Goeker M."/>
        </authorList>
    </citation>
    <scope>NUCLEOTIDE SEQUENCE [LARGE SCALE GENOMIC DNA]</scope>
    <source>
        <strain evidence="3 4">DSM 44952</strain>
    </source>
</reference>
<accession>A0A370GHQ3</accession>
<keyword evidence="2" id="KW-0812">Transmembrane</keyword>
<proteinExistence type="predicted"/>
<feature type="transmembrane region" description="Helical" evidence="2">
    <location>
        <begin position="168"/>
        <end position="190"/>
    </location>
</feature>
<comment type="caution">
    <text evidence="3">The sequence shown here is derived from an EMBL/GenBank/DDBJ whole genome shotgun (WGS) entry which is preliminary data.</text>
</comment>
<protein>
    <submittedName>
        <fullName evidence="3">Uncharacterized protein</fullName>
    </submittedName>
</protein>
<keyword evidence="4" id="KW-1185">Reference proteome</keyword>
<keyword evidence="2" id="KW-1133">Transmembrane helix</keyword>
<evidence type="ECO:0000313" key="4">
    <source>
        <dbReference type="Proteomes" id="UP000255355"/>
    </source>
</evidence>
<feature type="region of interest" description="Disordered" evidence="1">
    <location>
        <begin position="1"/>
        <end position="40"/>
    </location>
</feature>
<evidence type="ECO:0000256" key="1">
    <source>
        <dbReference type="SAM" id="MobiDB-lite"/>
    </source>
</evidence>
<name>A0A370GHQ3_9NOCA</name>
<dbReference type="EMBL" id="QQAZ01000022">
    <property type="protein sequence ID" value="RDI43325.1"/>
    <property type="molecule type" value="Genomic_DNA"/>
</dbReference>
<sequence length="271" mass="27539">MAGRSRAMTAEYSMSGPAASAGRVPRPVVGGPCSGRRVARPRDRARAGGRYVVADVDHRVRLRGTGRYWFVPVTLGGFLGVLAPVAGGVLTAGADPAVSAAAILIGAAVYGGLLGGTQAGILRLVLPRLRIRRWATATAGGTTVVGAVAVVSLWAGGGTVDWPTWVQLPSTVVAGLVMVFAVGVAQWTVLRHLTDRAGLWITANGTGWTAGLVGFAAGVAALFQPQQSTPVTLGVCAVAGLAPAAVVAAVTGAFLPCVLHDRYLRSGSREG</sequence>
<feature type="transmembrane region" description="Helical" evidence="2">
    <location>
        <begin position="68"/>
        <end position="92"/>
    </location>
</feature>
<feature type="transmembrane region" description="Helical" evidence="2">
    <location>
        <begin position="197"/>
        <end position="223"/>
    </location>
</feature>
<dbReference type="Proteomes" id="UP000255355">
    <property type="component" value="Unassembled WGS sequence"/>
</dbReference>
<organism evidence="3 4">
    <name type="scientific">Nocardia mexicana</name>
    <dbReference type="NCBI Taxonomy" id="279262"/>
    <lineage>
        <taxon>Bacteria</taxon>
        <taxon>Bacillati</taxon>
        <taxon>Actinomycetota</taxon>
        <taxon>Actinomycetes</taxon>
        <taxon>Mycobacteriales</taxon>
        <taxon>Nocardiaceae</taxon>
        <taxon>Nocardia</taxon>
    </lineage>
</organism>
<evidence type="ECO:0000256" key="2">
    <source>
        <dbReference type="SAM" id="Phobius"/>
    </source>
</evidence>
<feature type="transmembrane region" description="Helical" evidence="2">
    <location>
        <begin position="98"/>
        <end position="122"/>
    </location>
</feature>
<dbReference type="AlphaFoldDB" id="A0A370GHQ3"/>